<proteinExistence type="predicted"/>
<dbReference type="Proteomes" id="UP001177021">
    <property type="component" value="Unassembled WGS sequence"/>
</dbReference>
<evidence type="ECO:0000313" key="2">
    <source>
        <dbReference type="Proteomes" id="UP001177021"/>
    </source>
</evidence>
<dbReference type="EMBL" id="CASHSV030000206">
    <property type="protein sequence ID" value="CAJ2652840.1"/>
    <property type="molecule type" value="Genomic_DNA"/>
</dbReference>
<sequence length="51" mass="5917">MVCCLEMNLSLTVKLTPTKDGTLNVMDQWKGINLEKSETMYVMSKRLYMLD</sequence>
<name>A0ACB0KAN7_TRIPR</name>
<reference evidence="1" key="1">
    <citation type="submission" date="2023-10" db="EMBL/GenBank/DDBJ databases">
        <authorList>
            <person name="Rodriguez Cubillos JULIANA M."/>
            <person name="De Vega J."/>
        </authorList>
    </citation>
    <scope>NUCLEOTIDE SEQUENCE</scope>
</reference>
<accession>A0ACB0KAN7</accession>
<protein>
    <submittedName>
        <fullName evidence="1">Uncharacterized protein</fullName>
    </submittedName>
</protein>
<evidence type="ECO:0000313" key="1">
    <source>
        <dbReference type="EMBL" id="CAJ2652840.1"/>
    </source>
</evidence>
<organism evidence="1 2">
    <name type="scientific">Trifolium pratense</name>
    <name type="common">Red clover</name>
    <dbReference type="NCBI Taxonomy" id="57577"/>
    <lineage>
        <taxon>Eukaryota</taxon>
        <taxon>Viridiplantae</taxon>
        <taxon>Streptophyta</taxon>
        <taxon>Embryophyta</taxon>
        <taxon>Tracheophyta</taxon>
        <taxon>Spermatophyta</taxon>
        <taxon>Magnoliopsida</taxon>
        <taxon>eudicotyledons</taxon>
        <taxon>Gunneridae</taxon>
        <taxon>Pentapetalae</taxon>
        <taxon>rosids</taxon>
        <taxon>fabids</taxon>
        <taxon>Fabales</taxon>
        <taxon>Fabaceae</taxon>
        <taxon>Papilionoideae</taxon>
        <taxon>50 kb inversion clade</taxon>
        <taxon>NPAAA clade</taxon>
        <taxon>Hologalegina</taxon>
        <taxon>IRL clade</taxon>
        <taxon>Trifolieae</taxon>
        <taxon>Trifolium</taxon>
    </lineage>
</organism>
<comment type="caution">
    <text evidence="1">The sequence shown here is derived from an EMBL/GenBank/DDBJ whole genome shotgun (WGS) entry which is preliminary data.</text>
</comment>
<gene>
    <name evidence="1" type="ORF">MILVUS5_LOCUS20268</name>
</gene>
<keyword evidence="2" id="KW-1185">Reference proteome</keyword>